<dbReference type="PROSITE" id="PS00588">
    <property type="entry name" value="FLAGELLA_BB_ROD"/>
    <property type="match status" value="1"/>
</dbReference>
<keyword evidence="10" id="KW-0966">Cell projection</keyword>
<dbReference type="Pfam" id="PF22692">
    <property type="entry name" value="LlgE_F_G_D1"/>
    <property type="match status" value="1"/>
</dbReference>
<dbReference type="NCBIfam" id="TIGR03506">
    <property type="entry name" value="FlgEFG_subfam"/>
    <property type="match status" value="1"/>
</dbReference>
<comment type="function">
    <text evidence="5">A flexible structure which links the flagellar filament to the drive apparatus in the basal body.</text>
</comment>
<dbReference type="KEGG" id="dbk:DGMP_12970"/>
<keyword evidence="11" id="KW-1185">Reference proteome</keyword>
<dbReference type="PANTHER" id="PTHR30435">
    <property type="entry name" value="FLAGELLAR PROTEIN"/>
    <property type="match status" value="1"/>
</dbReference>
<dbReference type="GO" id="GO:0071978">
    <property type="term" value="P:bacterial-type flagellum-dependent swarming motility"/>
    <property type="evidence" value="ECO:0007669"/>
    <property type="project" value="TreeGrafter"/>
</dbReference>
<gene>
    <name evidence="10" type="primary">flgE</name>
    <name evidence="10" type="ORF">DGMP_12970</name>
</gene>
<feature type="domain" description="Flagellar basal-body/hook protein C-terminal" evidence="7">
    <location>
        <begin position="384"/>
        <end position="426"/>
    </location>
</feature>
<keyword evidence="4 5" id="KW-0975">Bacterial flagellum</keyword>
<dbReference type="EMBL" id="AP024086">
    <property type="protein sequence ID" value="BCL60604.1"/>
    <property type="molecule type" value="Genomic_DNA"/>
</dbReference>
<evidence type="ECO:0000259" key="7">
    <source>
        <dbReference type="Pfam" id="PF06429"/>
    </source>
</evidence>
<dbReference type="PANTHER" id="PTHR30435:SF1">
    <property type="entry name" value="FLAGELLAR HOOK PROTEIN FLGE"/>
    <property type="match status" value="1"/>
</dbReference>
<dbReference type="Pfam" id="PF07559">
    <property type="entry name" value="FlgE_D2"/>
    <property type="match status" value="1"/>
</dbReference>
<dbReference type="GO" id="GO:0009424">
    <property type="term" value="C:bacterial-type flagellum hook"/>
    <property type="evidence" value="ECO:0007669"/>
    <property type="project" value="TreeGrafter"/>
</dbReference>
<evidence type="ECO:0000313" key="10">
    <source>
        <dbReference type="EMBL" id="BCL60604.1"/>
    </source>
</evidence>
<protein>
    <recommendedName>
        <fullName evidence="3 5">Flagellar hook protein FlgE</fullName>
    </recommendedName>
</protein>
<feature type="domain" description="Flagellar basal body rod protein N-terminal" evidence="6">
    <location>
        <begin position="7"/>
        <end position="37"/>
    </location>
</feature>
<name>A0A8D5JGU0_9BACT</name>
<evidence type="ECO:0000259" key="6">
    <source>
        <dbReference type="Pfam" id="PF00460"/>
    </source>
</evidence>
<comment type="subcellular location">
    <subcellularLocation>
        <location evidence="1 5">Bacterial flagellum basal body</location>
    </subcellularLocation>
</comment>
<organism evidence="10 11">
    <name type="scientific">Desulfomarina profundi</name>
    <dbReference type="NCBI Taxonomy" id="2772557"/>
    <lineage>
        <taxon>Bacteria</taxon>
        <taxon>Pseudomonadati</taxon>
        <taxon>Thermodesulfobacteriota</taxon>
        <taxon>Desulfobulbia</taxon>
        <taxon>Desulfobulbales</taxon>
        <taxon>Desulfobulbaceae</taxon>
        <taxon>Desulfomarina</taxon>
    </lineage>
</organism>
<comment type="similarity">
    <text evidence="2 5">Belongs to the flagella basal body rod proteins family.</text>
</comment>
<dbReference type="Pfam" id="PF00460">
    <property type="entry name" value="Flg_bb_rod"/>
    <property type="match status" value="1"/>
</dbReference>
<dbReference type="GO" id="GO:0005829">
    <property type="term" value="C:cytosol"/>
    <property type="evidence" value="ECO:0007669"/>
    <property type="project" value="TreeGrafter"/>
</dbReference>
<dbReference type="InterPro" id="IPR011491">
    <property type="entry name" value="FlgE_D2"/>
</dbReference>
<evidence type="ECO:0000256" key="1">
    <source>
        <dbReference type="ARBA" id="ARBA00004117"/>
    </source>
</evidence>
<keyword evidence="10" id="KW-0282">Flagellum</keyword>
<proteinExistence type="inferred from homology"/>
<dbReference type="InterPro" id="IPR019776">
    <property type="entry name" value="Flagellar_basal_body_rod_CS"/>
</dbReference>
<evidence type="ECO:0000256" key="2">
    <source>
        <dbReference type="ARBA" id="ARBA00009677"/>
    </source>
</evidence>
<reference evidence="10" key="1">
    <citation type="submission" date="2020-09" db="EMBL/GenBank/DDBJ databases">
        <title>Desulfogranum mesoprofundum gen. nov., sp. nov., a novel mesophilic, sulfate-reducing chemolithoautotroph isolated from a deep-sea hydrothermal vent chimney in the Suiyo Seamount.</title>
        <authorList>
            <person name="Hashimoto Y."/>
            <person name="Nakagawa S."/>
        </authorList>
    </citation>
    <scope>NUCLEOTIDE SEQUENCE</scope>
    <source>
        <strain evidence="10">KT2</strain>
    </source>
</reference>
<dbReference type="InterPro" id="IPR001444">
    <property type="entry name" value="Flag_bb_rod_N"/>
</dbReference>
<dbReference type="Proteomes" id="UP000826725">
    <property type="component" value="Chromosome"/>
</dbReference>
<dbReference type="InterPro" id="IPR010930">
    <property type="entry name" value="Flg_bb/hook_C_dom"/>
</dbReference>
<dbReference type="Pfam" id="PF06429">
    <property type="entry name" value="Flg_bbr_C"/>
    <property type="match status" value="1"/>
</dbReference>
<feature type="domain" description="Flagellar hook protein FlgE D2" evidence="8">
    <location>
        <begin position="169"/>
        <end position="309"/>
    </location>
</feature>
<evidence type="ECO:0000256" key="5">
    <source>
        <dbReference type="RuleBase" id="RU362116"/>
    </source>
</evidence>
<sequence length="428" mass="45303">MGISSALYSGVSGLNTNSQAMSVIGNNLANTNTLGFKSSRTVFSDLLSSQINGSGGLSQVGRGVGMSKVDNIFSQGTFESTESNLDVAIEGDGFFVLKEEGNDTKFYSRAGAFRFDEDGFLTNPEGYRVQGKQFNPDGTLKAGDATDIQVRSTGLIAGNATTTLTLNTNLDATEPIKAMAAFDITDADTFNYSSSVQVFDTLGNPHLLTTYFIKTADNTWNWAWSAKQDNGTVIQDVGTNPLTFTADGILTNAALDPPQDTTAIIPTDTVGGTALDWANGTTVTPITITFDTTQFNSRSVVISQDQNGYGAGNLSGVEIDQDGVVVASYSNGEQTKIAQISLAKFINPNGLSLAGSNLYTETGLSGPPRTGLPGPELGKVFTNSLEQSNVDMGAEFVKMITVQRGFQANSKIITTVDELLGELINLKR</sequence>
<evidence type="ECO:0000313" key="11">
    <source>
        <dbReference type="Proteomes" id="UP000826725"/>
    </source>
</evidence>
<feature type="domain" description="Flagellar hook protein FlgE/F/G-like D1" evidence="9">
    <location>
        <begin position="88"/>
        <end position="156"/>
    </location>
</feature>
<dbReference type="RefSeq" id="WP_228856720.1">
    <property type="nucleotide sequence ID" value="NZ_AP024086.1"/>
</dbReference>
<evidence type="ECO:0000259" key="8">
    <source>
        <dbReference type="Pfam" id="PF07559"/>
    </source>
</evidence>
<dbReference type="InterPro" id="IPR053967">
    <property type="entry name" value="LlgE_F_G-like_D1"/>
</dbReference>
<accession>A0A8D5JGU0</accession>
<evidence type="ECO:0000259" key="9">
    <source>
        <dbReference type="Pfam" id="PF22692"/>
    </source>
</evidence>
<evidence type="ECO:0000256" key="4">
    <source>
        <dbReference type="ARBA" id="ARBA00023143"/>
    </source>
</evidence>
<evidence type="ECO:0000256" key="3">
    <source>
        <dbReference type="ARBA" id="ARBA00019015"/>
    </source>
</evidence>
<dbReference type="AlphaFoldDB" id="A0A8D5JGU0"/>
<keyword evidence="10" id="KW-0969">Cilium</keyword>
<dbReference type="InterPro" id="IPR020013">
    <property type="entry name" value="Flagellar_FlgE/F/G"/>
</dbReference>
<dbReference type="GO" id="GO:0009425">
    <property type="term" value="C:bacterial-type flagellum basal body"/>
    <property type="evidence" value="ECO:0007669"/>
    <property type="project" value="UniProtKB-SubCell"/>
</dbReference>